<comment type="similarity">
    <text evidence="1">Belongs to the oxygen-dependent FAD-linked oxidoreductase family.</text>
</comment>
<sequence>MARRLEYSITGLGANQRHVASAEEIVIEDVPHAFSEAEKFQLTDAVLANLTNLQLTNISLFNFADDNAPLKDSNFTGCKTFPEDLSWPSKSVWGVLDLLTGSSLIETVPIGAVCYKNNKHYNAKKCSTVLSEWTTSELHAQDPTSVMSPLYQGKTCMPENGNTSTCELGGFPSYVVNATRVSQIQLAVNFARNLNIRLVVHNTGHDFLGKSTGAGALSIWTHHLKSVDLITDYKSFSYSGPALKLGSGIQVADLYAAADKFGYTAVGGECKGVGVTGGYLAGGGHSPLSSMYGMGSDQVLSIDVVLPSGRFITADERNNEDLFWALRGGGGGTFGVVTSMTVKVYPKMNFSGMTFSVLSGPDTNISVEVFWQAVAVYWRKLPSYVEEGSYGYSTIFPRGPAAAGNTWDMRPWLVPGMKLIDFKVMVASLLSEWEALGFVVEPQYFEHDNFHQTWTSHFPVEAVGNLNLRTASRLFPKKNWQDPALLNKTIATIRAVAQEGSALILYNINGAKPAGVLDSAVNPAWREAVLYVIIGSMWAEGSTKAEIEAVNKKVTHDWMERFREITPGAGGYGNEGDVMEPDFAQAFYGSNYARLLSIKERIDPWGVFWAPTAVGSESWYVTGQEKWLTLQNGKLCRK</sequence>
<dbReference type="PANTHER" id="PTHR13878:SF91">
    <property type="entry name" value="FAD BINDING DOMAIN PROTEIN (AFU_ORTHOLOGUE AFUA_6G12070)-RELATED"/>
    <property type="match status" value="1"/>
</dbReference>
<feature type="domain" description="FAD-binding PCMH-type" evidence="3">
    <location>
        <begin position="168"/>
        <end position="347"/>
    </location>
</feature>
<dbReference type="Pfam" id="PF08031">
    <property type="entry name" value="BBE"/>
    <property type="match status" value="1"/>
</dbReference>
<protein>
    <submittedName>
        <fullName evidence="4">Putative 6-hydroxy-D-nicotine oxidase</fullName>
    </submittedName>
</protein>
<dbReference type="InParanoid" id="H0ED42"/>
<evidence type="ECO:0000256" key="2">
    <source>
        <dbReference type="ARBA" id="ARBA00023002"/>
    </source>
</evidence>
<evidence type="ECO:0000259" key="3">
    <source>
        <dbReference type="PROSITE" id="PS51387"/>
    </source>
</evidence>
<dbReference type="InterPro" id="IPR006094">
    <property type="entry name" value="Oxid_FAD_bind_N"/>
</dbReference>
<dbReference type="InterPro" id="IPR012951">
    <property type="entry name" value="BBE"/>
</dbReference>
<accession>H0ED42</accession>
<evidence type="ECO:0000313" key="4">
    <source>
        <dbReference type="EMBL" id="EHL03696.1"/>
    </source>
</evidence>
<dbReference type="EMBL" id="AGUE01000006">
    <property type="protein sequence ID" value="EHL03696.1"/>
    <property type="molecule type" value="Genomic_DNA"/>
</dbReference>
<dbReference type="OrthoDB" id="9983560at2759"/>
<dbReference type="PANTHER" id="PTHR13878">
    <property type="entry name" value="GULONOLACTONE OXIDASE"/>
    <property type="match status" value="1"/>
</dbReference>
<comment type="caution">
    <text evidence="4">The sequence shown here is derived from an EMBL/GenBank/DDBJ whole genome shotgun (WGS) entry which is preliminary data.</text>
</comment>
<dbReference type="AlphaFoldDB" id="H0ED42"/>
<dbReference type="GO" id="GO:0016491">
    <property type="term" value="F:oxidoreductase activity"/>
    <property type="evidence" value="ECO:0007669"/>
    <property type="project" value="UniProtKB-KW"/>
</dbReference>
<dbReference type="SUPFAM" id="SSF56176">
    <property type="entry name" value="FAD-binding/transporter-associated domain-like"/>
    <property type="match status" value="1"/>
</dbReference>
<dbReference type="InterPro" id="IPR016169">
    <property type="entry name" value="FAD-bd_PCMH_sub2"/>
</dbReference>
<dbReference type="HOGENOM" id="CLU_018354_4_2_1"/>
<keyword evidence="5" id="KW-1185">Reference proteome</keyword>
<dbReference type="Gene3D" id="3.30.465.10">
    <property type="match status" value="2"/>
</dbReference>
<dbReference type="InterPro" id="IPR050432">
    <property type="entry name" value="FAD-linked_Oxidoreductases_BP"/>
</dbReference>
<organism evidence="4 5">
    <name type="scientific">Glarea lozoyensis (strain ATCC 74030 / MF5533)</name>
    <dbReference type="NCBI Taxonomy" id="1104152"/>
    <lineage>
        <taxon>Eukaryota</taxon>
        <taxon>Fungi</taxon>
        <taxon>Dikarya</taxon>
        <taxon>Ascomycota</taxon>
        <taxon>Pezizomycotina</taxon>
        <taxon>Leotiomycetes</taxon>
        <taxon>Helotiales</taxon>
        <taxon>Helotiaceae</taxon>
        <taxon>Glarea</taxon>
    </lineage>
</organism>
<gene>
    <name evidence="4" type="ORF">M7I_0342</name>
</gene>
<evidence type="ECO:0000256" key="1">
    <source>
        <dbReference type="ARBA" id="ARBA00005466"/>
    </source>
</evidence>
<dbReference type="Proteomes" id="UP000005446">
    <property type="component" value="Unassembled WGS sequence"/>
</dbReference>
<proteinExistence type="inferred from homology"/>
<dbReference type="Pfam" id="PF01565">
    <property type="entry name" value="FAD_binding_4"/>
    <property type="match status" value="1"/>
</dbReference>
<keyword evidence="2" id="KW-0560">Oxidoreductase</keyword>
<dbReference type="InterPro" id="IPR036318">
    <property type="entry name" value="FAD-bd_PCMH-like_sf"/>
</dbReference>
<dbReference type="InterPro" id="IPR016166">
    <property type="entry name" value="FAD-bd_PCMH"/>
</dbReference>
<name>H0ED42_GLAL7</name>
<reference evidence="4 5" key="1">
    <citation type="journal article" date="2012" name="Eukaryot. Cell">
        <title>Genome sequence of the fungus Glarea lozoyensis: the first genome sequence of a species from the Helotiaceae family.</title>
        <authorList>
            <person name="Youssar L."/>
            <person name="Gruening B.A."/>
            <person name="Erxleben A."/>
            <person name="Guenther S."/>
            <person name="Huettel W."/>
        </authorList>
    </citation>
    <scope>NUCLEOTIDE SEQUENCE [LARGE SCALE GENOMIC DNA]</scope>
    <source>
        <strain evidence="5">ATCC 74030 / MF5533</strain>
    </source>
</reference>
<dbReference type="PROSITE" id="PS51387">
    <property type="entry name" value="FAD_PCMH"/>
    <property type="match status" value="1"/>
</dbReference>
<evidence type="ECO:0000313" key="5">
    <source>
        <dbReference type="Proteomes" id="UP000005446"/>
    </source>
</evidence>
<dbReference type="GO" id="GO:0071949">
    <property type="term" value="F:FAD binding"/>
    <property type="evidence" value="ECO:0007669"/>
    <property type="project" value="InterPro"/>
</dbReference>